<gene>
    <name evidence="3" type="ORF">SAMN06265376_107183</name>
</gene>
<feature type="domain" description="Methyltransferase" evidence="2">
    <location>
        <begin position="53"/>
        <end position="145"/>
    </location>
</feature>
<dbReference type="PANTHER" id="PTHR43861">
    <property type="entry name" value="TRANS-ACONITATE 2-METHYLTRANSFERASE-RELATED"/>
    <property type="match status" value="1"/>
</dbReference>
<dbReference type="Gene3D" id="3.40.50.150">
    <property type="entry name" value="Vaccinia Virus protein VP39"/>
    <property type="match status" value="1"/>
</dbReference>
<sequence length="244" mass="27864">MSKQLKSGLYWDQLYRQLNESNEPALWDVKPSRAIEKDFHIFEPHFNSSLHLIDIGCGTGLQTLYLSKHYSNVTGIDASKKAIFSAKHLTNHKGLRFEVMDMLDTETSIKIHKKVGDSNVYMRGVLHQIPYKYRTSFVQNLKILLGQHGAIFMIETAPNIREYISELVQNHPEVPQALENTLSSNFPPLGVSKKELLSWFPKEEYQTLVIQETSLKTNIILSSGDFVELPAMYLLTKSIHSKSV</sequence>
<evidence type="ECO:0000313" key="3">
    <source>
        <dbReference type="EMBL" id="SNS16425.1"/>
    </source>
</evidence>
<reference evidence="3 4" key="1">
    <citation type="submission" date="2017-06" db="EMBL/GenBank/DDBJ databases">
        <authorList>
            <person name="Kim H.J."/>
            <person name="Triplett B.A."/>
        </authorList>
    </citation>
    <scope>NUCLEOTIDE SEQUENCE [LARGE SCALE GENOMIC DNA]</scope>
    <source>
        <strain evidence="3 4">DSM 25597</strain>
    </source>
</reference>
<dbReference type="RefSeq" id="WP_089373180.1">
    <property type="nucleotide sequence ID" value="NZ_BMEP01000004.1"/>
</dbReference>
<protein>
    <submittedName>
        <fullName evidence="3">Methyltransferase domain-containing protein</fullName>
    </submittedName>
</protein>
<keyword evidence="4" id="KW-1185">Reference proteome</keyword>
<evidence type="ECO:0000313" key="4">
    <source>
        <dbReference type="Proteomes" id="UP000198379"/>
    </source>
</evidence>
<dbReference type="GO" id="GO:0008168">
    <property type="term" value="F:methyltransferase activity"/>
    <property type="evidence" value="ECO:0007669"/>
    <property type="project" value="UniProtKB-KW"/>
</dbReference>
<proteinExistence type="predicted"/>
<dbReference type="CDD" id="cd02440">
    <property type="entry name" value="AdoMet_MTases"/>
    <property type="match status" value="1"/>
</dbReference>
<dbReference type="OrthoDB" id="9789123at2"/>
<organism evidence="3 4">
    <name type="scientific">Dokdonia pacifica</name>
    <dbReference type="NCBI Taxonomy" id="1627892"/>
    <lineage>
        <taxon>Bacteria</taxon>
        <taxon>Pseudomonadati</taxon>
        <taxon>Bacteroidota</taxon>
        <taxon>Flavobacteriia</taxon>
        <taxon>Flavobacteriales</taxon>
        <taxon>Flavobacteriaceae</taxon>
        <taxon>Dokdonia</taxon>
    </lineage>
</organism>
<dbReference type="AlphaFoldDB" id="A0A239C842"/>
<dbReference type="InterPro" id="IPR041698">
    <property type="entry name" value="Methyltransf_25"/>
</dbReference>
<dbReference type="Pfam" id="PF13649">
    <property type="entry name" value="Methyltransf_25"/>
    <property type="match status" value="1"/>
</dbReference>
<dbReference type="SUPFAM" id="SSF53335">
    <property type="entry name" value="S-adenosyl-L-methionine-dependent methyltransferases"/>
    <property type="match status" value="1"/>
</dbReference>
<name>A0A239C842_9FLAO</name>
<evidence type="ECO:0000256" key="1">
    <source>
        <dbReference type="ARBA" id="ARBA00022679"/>
    </source>
</evidence>
<dbReference type="GO" id="GO:0032259">
    <property type="term" value="P:methylation"/>
    <property type="evidence" value="ECO:0007669"/>
    <property type="project" value="UniProtKB-KW"/>
</dbReference>
<keyword evidence="1 3" id="KW-0808">Transferase</keyword>
<dbReference type="Proteomes" id="UP000198379">
    <property type="component" value="Unassembled WGS sequence"/>
</dbReference>
<evidence type="ECO:0000259" key="2">
    <source>
        <dbReference type="Pfam" id="PF13649"/>
    </source>
</evidence>
<accession>A0A239C842</accession>
<dbReference type="InterPro" id="IPR029063">
    <property type="entry name" value="SAM-dependent_MTases_sf"/>
</dbReference>
<keyword evidence="3" id="KW-0489">Methyltransferase</keyword>
<dbReference type="EMBL" id="FZNY01000007">
    <property type="protein sequence ID" value="SNS16425.1"/>
    <property type="molecule type" value="Genomic_DNA"/>
</dbReference>
<dbReference type="PANTHER" id="PTHR43861:SF3">
    <property type="entry name" value="PUTATIVE (AFU_ORTHOLOGUE AFUA_2G14390)-RELATED"/>
    <property type="match status" value="1"/>
</dbReference>